<evidence type="ECO:0000256" key="1">
    <source>
        <dbReference type="SAM" id="MobiDB-lite"/>
    </source>
</evidence>
<organism evidence="2 3">
    <name type="scientific">Xanthomonas cerealis pv. cerealis</name>
    <dbReference type="NCBI Taxonomy" id="152263"/>
    <lineage>
        <taxon>Bacteria</taxon>
        <taxon>Pseudomonadati</taxon>
        <taxon>Pseudomonadota</taxon>
        <taxon>Gammaproteobacteria</taxon>
        <taxon>Lysobacterales</taxon>
        <taxon>Lysobacteraceae</taxon>
        <taxon>Xanthomonas</taxon>
        <taxon>Xanthomonas translucens group</taxon>
        <taxon>Xanthomonas cerealis</taxon>
    </lineage>
</organism>
<reference evidence="2 3" key="1">
    <citation type="submission" date="2019-03" db="EMBL/GenBank/DDBJ databases">
        <title>Tal1 in Xanthomonas translucens pv. cerealis Contributes to Virulence in Bacterial Leaf Streak of Wheat.</title>
        <authorList>
            <person name="Shah S.M.A."/>
            <person name="Haq F."/>
            <person name="Ma W."/>
            <person name="Xu X."/>
            <person name="Wang S."/>
            <person name="Xu Z."/>
            <person name="Zou L."/>
            <person name="Zhu B."/>
            <person name="Chen G."/>
        </authorList>
    </citation>
    <scope>NUCLEOTIDE SEQUENCE [LARGE SCALE GENOMIC DNA]</scope>
    <source>
        <strain evidence="2 3">01</strain>
    </source>
</reference>
<accession>A0A514EAP4</accession>
<protein>
    <submittedName>
        <fullName evidence="2">Uncharacterized protein</fullName>
    </submittedName>
</protein>
<evidence type="ECO:0000313" key="2">
    <source>
        <dbReference type="EMBL" id="QDI03114.1"/>
    </source>
</evidence>
<evidence type="ECO:0000313" key="3">
    <source>
        <dbReference type="Proteomes" id="UP000319349"/>
    </source>
</evidence>
<dbReference type="Proteomes" id="UP000319349">
    <property type="component" value="Chromosome"/>
</dbReference>
<sequence length="78" mass="8740">MPIVFSHLDTRKLCPRDGPAPVIVAEAECNVDPQSGPFRSLWGDRCTTLVPSGEEWRMNRRRKAAPDPVATKKKPAFH</sequence>
<feature type="region of interest" description="Disordered" evidence="1">
    <location>
        <begin position="57"/>
        <end position="78"/>
    </location>
</feature>
<dbReference type="EMBL" id="CP038228">
    <property type="protein sequence ID" value="QDI03114.1"/>
    <property type="molecule type" value="Genomic_DNA"/>
</dbReference>
<proteinExistence type="predicted"/>
<dbReference type="AlphaFoldDB" id="A0A514EAP4"/>
<keyword evidence="3" id="KW-1185">Reference proteome</keyword>
<name>A0A514EAP4_9XANT</name>
<gene>
    <name evidence="2" type="ORF">E4A48_04865</name>
</gene>